<sequence length="93" mass="11007">MVYEIKWSPLAKKDYTDIISYLYDVGGDRSAEKFTDSLQASLERLERYPYIGTADEIIPSMRKLLLYKRYRLAYTVFENTVLVMNITHSSQRR</sequence>
<accession>C6VXQ6</accession>
<protein>
    <submittedName>
        <fullName evidence="2">Addiction module toxin, RelE/StbE family</fullName>
    </submittedName>
</protein>
<dbReference type="AlphaFoldDB" id="C6VXQ6"/>
<reference evidence="2 3" key="1">
    <citation type="journal article" date="2009" name="Stand. Genomic Sci.">
        <title>Complete genome sequence of Dyadobacter fermentans type strain (NS114).</title>
        <authorList>
            <person name="Lang E."/>
            <person name="Lapidus A."/>
            <person name="Chertkov O."/>
            <person name="Brettin T."/>
            <person name="Detter J.C."/>
            <person name="Han C."/>
            <person name="Copeland A."/>
            <person name="Glavina Del Rio T."/>
            <person name="Nolan M."/>
            <person name="Chen F."/>
            <person name="Lucas S."/>
            <person name="Tice H."/>
            <person name="Cheng J.F."/>
            <person name="Land M."/>
            <person name="Hauser L."/>
            <person name="Chang Y.J."/>
            <person name="Jeffries C.D."/>
            <person name="Kopitz M."/>
            <person name="Bruce D."/>
            <person name="Goodwin L."/>
            <person name="Pitluck S."/>
            <person name="Ovchinnikova G."/>
            <person name="Pati A."/>
            <person name="Ivanova N."/>
            <person name="Mavrommatis K."/>
            <person name="Chen A."/>
            <person name="Palaniappan K."/>
            <person name="Chain P."/>
            <person name="Bristow J."/>
            <person name="Eisen J.A."/>
            <person name="Markowitz V."/>
            <person name="Hugenholtz P."/>
            <person name="Goker M."/>
            <person name="Rohde M."/>
            <person name="Kyrpides N.C."/>
            <person name="Klenk H.P."/>
        </authorList>
    </citation>
    <scope>NUCLEOTIDE SEQUENCE [LARGE SCALE GENOMIC DNA]</scope>
    <source>
        <strain evidence="3">ATCC 700827 / DSM 18053 / CIP 107007 / KCTC 52180 / NS114</strain>
    </source>
</reference>
<proteinExistence type="predicted"/>
<evidence type="ECO:0000313" key="3">
    <source>
        <dbReference type="Proteomes" id="UP000002011"/>
    </source>
</evidence>
<dbReference type="STRING" id="471854.Dfer_3885"/>
<dbReference type="NCBIfam" id="TIGR02385">
    <property type="entry name" value="RelE_StbE"/>
    <property type="match status" value="1"/>
</dbReference>
<dbReference type="Gene3D" id="3.30.2310.20">
    <property type="entry name" value="RelE-like"/>
    <property type="match status" value="1"/>
</dbReference>
<evidence type="ECO:0000256" key="1">
    <source>
        <dbReference type="ARBA" id="ARBA00022649"/>
    </source>
</evidence>
<dbReference type="eggNOG" id="COG3668">
    <property type="taxonomic scope" value="Bacteria"/>
</dbReference>
<organism evidence="2 3">
    <name type="scientific">Dyadobacter fermentans (strain ATCC 700827 / DSM 18053 / CIP 107007 / KCTC 52180 / NS114)</name>
    <dbReference type="NCBI Taxonomy" id="471854"/>
    <lineage>
        <taxon>Bacteria</taxon>
        <taxon>Pseudomonadati</taxon>
        <taxon>Bacteroidota</taxon>
        <taxon>Cytophagia</taxon>
        <taxon>Cytophagales</taxon>
        <taxon>Spirosomataceae</taxon>
        <taxon>Dyadobacter</taxon>
    </lineage>
</organism>
<dbReference type="Proteomes" id="UP000002011">
    <property type="component" value="Chromosome"/>
</dbReference>
<dbReference type="SUPFAM" id="SSF143011">
    <property type="entry name" value="RelE-like"/>
    <property type="match status" value="1"/>
</dbReference>
<name>C6VXQ6_DYAFD</name>
<dbReference type="Pfam" id="PF05016">
    <property type="entry name" value="ParE_toxin"/>
    <property type="match status" value="1"/>
</dbReference>
<dbReference type="InterPro" id="IPR035093">
    <property type="entry name" value="RelE/ParE_toxin_dom_sf"/>
</dbReference>
<dbReference type="InterPro" id="IPR007712">
    <property type="entry name" value="RelE/ParE_toxin"/>
</dbReference>
<dbReference type="EMBL" id="CP001619">
    <property type="protein sequence ID" value="ACT95089.1"/>
    <property type="molecule type" value="Genomic_DNA"/>
</dbReference>
<dbReference type="HOGENOM" id="CLU_147162_8_3_10"/>
<gene>
    <name evidence="2" type="ordered locus">Dfer_3885</name>
</gene>
<dbReference type="KEGG" id="dfe:Dfer_3885"/>
<evidence type="ECO:0000313" key="2">
    <source>
        <dbReference type="EMBL" id="ACT95089.1"/>
    </source>
</evidence>
<keyword evidence="1" id="KW-1277">Toxin-antitoxin system</keyword>
<keyword evidence="3" id="KW-1185">Reference proteome</keyword>